<dbReference type="Pfam" id="PF00534">
    <property type="entry name" value="Glycos_transf_1"/>
    <property type="match status" value="1"/>
</dbReference>
<feature type="domain" description="Glycosyl transferase family 1" evidence="1">
    <location>
        <begin position="202"/>
        <end position="359"/>
    </location>
</feature>
<dbReference type="PANTHER" id="PTHR12526:SF630">
    <property type="entry name" value="GLYCOSYLTRANSFERASE"/>
    <property type="match status" value="1"/>
</dbReference>
<proteinExistence type="predicted"/>
<organism evidence="3 4">
    <name type="scientific">Ancylomarina longa</name>
    <dbReference type="NCBI Taxonomy" id="2487017"/>
    <lineage>
        <taxon>Bacteria</taxon>
        <taxon>Pseudomonadati</taxon>
        <taxon>Bacteroidota</taxon>
        <taxon>Bacteroidia</taxon>
        <taxon>Marinilabiliales</taxon>
        <taxon>Marinifilaceae</taxon>
        <taxon>Ancylomarina</taxon>
    </lineage>
</organism>
<feature type="domain" description="Glycosyltransferase subfamily 4-like N-terminal" evidence="2">
    <location>
        <begin position="59"/>
        <end position="189"/>
    </location>
</feature>
<protein>
    <submittedName>
        <fullName evidence="3">Glycosyltransferase family 1 protein</fullName>
    </submittedName>
</protein>
<evidence type="ECO:0000259" key="2">
    <source>
        <dbReference type="Pfam" id="PF13439"/>
    </source>
</evidence>
<evidence type="ECO:0000313" key="4">
    <source>
        <dbReference type="Proteomes" id="UP000282985"/>
    </source>
</evidence>
<dbReference type="OrthoDB" id="9811239at2"/>
<dbReference type="InterPro" id="IPR001296">
    <property type="entry name" value="Glyco_trans_1"/>
</dbReference>
<sequence length="384" mass="44196">MKVLIISSLPQNLDFVKSGVDAVIINLMKGFELFPEISFLILSLGKSDHESTVKYAHNIKIQYLRKKRPVGGILFYYLFDARKAIQKIILEFKADIVHVQGASPILFCLRGLCKRNLVITQHGIMAEEINYQNTKFDKLKFGFKKLVERYYFPKFRNYTFISNYNRRFLEELKGNDQYKGKLIYNPVNPVFFDLKIHRTFGKRIVYVGVINPRKNLLCLLKEMQRIKGQINGLKLDVIGGFKDEAYKNKILQFITDNNLQDDIRILGWKSQSEVLELYGEADLFVLPSLQESLPVSIAEAMAAGRPVIATDVGGVTEMITHEESGFVFRTNNSIELGNYLLRFCKGDVSYSDFATNAREEALKKFHPRNVAAQTIEFYKEILKN</sequence>
<comment type="caution">
    <text evidence="3">The sequence shown here is derived from an EMBL/GenBank/DDBJ whole genome shotgun (WGS) entry which is preliminary data.</text>
</comment>
<keyword evidence="3" id="KW-0808">Transferase</keyword>
<dbReference type="CDD" id="cd03801">
    <property type="entry name" value="GT4_PimA-like"/>
    <property type="match status" value="1"/>
</dbReference>
<dbReference type="Proteomes" id="UP000282985">
    <property type="component" value="Unassembled WGS sequence"/>
</dbReference>
<dbReference type="PANTHER" id="PTHR12526">
    <property type="entry name" value="GLYCOSYLTRANSFERASE"/>
    <property type="match status" value="1"/>
</dbReference>
<accession>A0A434AZ30</accession>
<dbReference type="Pfam" id="PF13439">
    <property type="entry name" value="Glyco_transf_4"/>
    <property type="match status" value="1"/>
</dbReference>
<dbReference type="InterPro" id="IPR028098">
    <property type="entry name" value="Glyco_trans_4-like_N"/>
</dbReference>
<evidence type="ECO:0000313" key="3">
    <source>
        <dbReference type="EMBL" id="RUT79879.1"/>
    </source>
</evidence>
<dbReference type="Gene3D" id="3.40.50.2000">
    <property type="entry name" value="Glycogen Phosphorylase B"/>
    <property type="match status" value="2"/>
</dbReference>
<reference evidence="3 4" key="1">
    <citation type="submission" date="2018-11" db="EMBL/GenBank/DDBJ databases">
        <title>Parancylomarina longa gen. nov., sp. nov., isolated from sediments of southern Okinawa.</title>
        <authorList>
            <person name="Fu T."/>
        </authorList>
    </citation>
    <scope>NUCLEOTIDE SEQUENCE [LARGE SCALE GENOMIC DNA]</scope>
    <source>
        <strain evidence="3 4">T3-2 S1-C</strain>
    </source>
</reference>
<dbReference type="AlphaFoldDB" id="A0A434AZ30"/>
<name>A0A434AZ30_9BACT</name>
<dbReference type="SUPFAM" id="SSF53756">
    <property type="entry name" value="UDP-Glycosyltransferase/glycogen phosphorylase"/>
    <property type="match status" value="1"/>
</dbReference>
<dbReference type="RefSeq" id="WP_127342018.1">
    <property type="nucleotide sequence ID" value="NZ_RJJX01000001.1"/>
</dbReference>
<dbReference type="EMBL" id="RJJX01000001">
    <property type="protein sequence ID" value="RUT79879.1"/>
    <property type="molecule type" value="Genomic_DNA"/>
</dbReference>
<gene>
    <name evidence="3" type="ORF">DLK05_00550</name>
</gene>
<keyword evidence="4" id="KW-1185">Reference proteome</keyword>
<dbReference type="GO" id="GO:0016757">
    <property type="term" value="F:glycosyltransferase activity"/>
    <property type="evidence" value="ECO:0007669"/>
    <property type="project" value="InterPro"/>
</dbReference>
<evidence type="ECO:0000259" key="1">
    <source>
        <dbReference type="Pfam" id="PF00534"/>
    </source>
</evidence>